<sequence length="67" mass="6633">MNLTFRGDAVAVSAAGNGLGRSIAQAFARRGARVFACDISPSGLAATAEVPGIETAVVDLTDRAGAA</sequence>
<protein>
    <recommendedName>
        <fullName evidence="2">3-oxoacyl-[acyl-carrier protein] reductase</fullName>
    </recommendedName>
</protein>
<dbReference type="Gene3D" id="3.40.50.720">
    <property type="entry name" value="NAD(P)-binding Rossmann-like Domain"/>
    <property type="match status" value="1"/>
</dbReference>
<dbReference type="InterPro" id="IPR036291">
    <property type="entry name" value="NAD(P)-bd_dom_sf"/>
</dbReference>
<feature type="non-terminal residue" evidence="1">
    <location>
        <position position="67"/>
    </location>
</feature>
<organism evidence="1">
    <name type="scientific">uncultured Acetobacteraceae bacterium</name>
    <dbReference type="NCBI Taxonomy" id="169975"/>
    <lineage>
        <taxon>Bacteria</taxon>
        <taxon>Pseudomonadati</taxon>
        <taxon>Pseudomonadota</taxon>
        <taxon>Alphaproteobacteria</taxon>
        <taxon>Acetobacterales</taxon>
        <taxon>Acetobacteraceae</taxon>
        <taxon>environmental samples</taxon>
    </lineage>
</organism>
<dbReference type="AlphaFoldDB" id="A0A6J4HMN3"/>
<proteinExistence type="predicted"/>
<reference evidence="1" key="1">
    <citation type="submission" date="2020-02" db="EMBL/GenBank/DDBJ databases">
        <authorList>
            <person name="Meier V. D."/>
        </authorList>
    </citation>
    <scope>NUCLEOTIDE SEQUENCE</scope>
    <source>
        <strain evidence="1">AVDCRST_MAG04</strain>
    </source>
</reference>
<evidence type="ECO:0000313" key="1">
    <source>
        <dbReference type="EMBL" id="CAA9228513.1"/>
    </source>
</evidence>
<evidence type="ECO:0008006" key="2">
    <source>
        <dbReference type="Google" id="ProtNLM"/>
    </source>
</evidence>
<dbReference type="SUPFAM" id="SSF51735">
    <property type="entry name" value="NAD(P)-binding Rossmann-fold domains"/>
    <property type="match status" value="1"/>
</dbReference>
<gene>
    <name evidence="1" type="ORF">AVDCRST_MAG04-1010</name>
</gene>
<dbReference type="EMBL" id="CADCTL010000074">
    <property type="protein sequence ID" value="CAA9228513.1"/>
    <property type="molecule type" value="Genomic_DNA"/>
</dbReference>
<name>A0A6J4HMN3_9PROT</name>
<accession>A0A6J4HMN3</accession>
<dbReference type="InterPro" id="IPR002347">
    <property type="entry name" value="SDR_fam"/>
</dbReference>
<dbReference type="Pfam" id="PF00106">
    <property type="entry name" value="adh_short"/>
    <property type="match status" value="1"/>
</dbReference>